<evidence type="ECO:0000313" key="2">
    <source>
        <dbReference type="EMBL" id="PKA59085.1"/>
    </source>
</evidence>
<dbReference type="EMBL" id="KZ451950">
    <property type="protein sequence ID" value="PKA59085.1"/>
    <property type="molecule type" value="Genomic_DNA"/>
</dbReference>
<proteinExistence type="predicted"/>
<evidence type="ECO:0000313" key="3">
    <source>
        <dbReference type="Proteomes" id="UP000236161"/>
    </source>
</evidence>
<evidence type="ECO:0000256" key="1">
    <source>
        <dbReference type="SAM" id="MobiDB-lite"/>
    </source>
</evidence>
<sequence>MVRSYSTKSSSQTKSFPSQKCQKKWKRKTTLTIALTIASSFIRLKNVLFTKIGWRIGIIKVKSHFRSECQ</sequence>
<dbReference type="Proteomes" id="UP000236161">
    <property type="component" value="Unassembled WGS sequence"/>
</dbReference>
<organism evidence="2 3">
    <name type="scientific">Apostasia shenzhenica</name>
    <dbReference type="NCBI Taxonomy" id="1088818"/>
    <lineage>
        <taxon>Eukaryota</taxon>
        <taxon>Viridiplantae</taxon>
        <taxon>Streptophyta</taxon>
        <taxon>Embryophyta</taxon>
        <taxon>Tracheophyta</taxon>
        <taxon>Spermatophyta</taxon>
        <taxon>Magnoliopsida</taxon>
        <taxon>Liliopsida</taxon>
        <taxon>Asparagales</taxon>
        <taxon>Orchidaceae</taxon>
        <taxon>Apostasioideae</taxon>
        <taxon>Apostasia</taxon>
    </lineage>
</organism>
<protein>
    <submittedName>
        <fullName evidence="2">Uncharacterized protein</fullName>
    </submittedName>
</protein>
<accession>A0A2I0AU66</accession>
<dbReference type="AlphaFoldDB" id="A0A2I0AU66"/>
<feature type="compositionally biased region" description="Low complexity" evidence="1">
    <location>
        <begin position="1"/>
        <end position="20"/>
    </location>
</feature>
<reference evidence="2 3" key="1">
    <citation type="journal article" date="2017" name="Nature">
        <title>The Apostasia genome and the evolution of orchids.</title>
        <authorList>
            <person name="Zhang G.Q."/>
            <person name="Liu K.W."/>
            <person name="Li Z."/>
            <person name="Lohaus R."/>
            <person name="Hsiao Y.Y."/>
            <person name="Niu S.C."/>
            <person name="Wang J.Y."/>
            <person name="Lin Y.C."/>
            <person name="Xu Q."/>
            <person name="Chen L.J."/>
            <person name="Yoshida K."/>
            <person name="Fujiwara S."/>
            <person name="Wang Z.W."/>
            <person name="Zhang Y.Q."/>
            <person name="Mitsuda N."/>
            <person name="Wang M."/>
            <person name="Liu G.H."/>
            <person name="Pecoraro L."/>
            <person name="Huang H.X."/>
            <person name="Xiao X.J."/>
            <person name="Lin M."/>
            <person name="Wu X.Y."/>
            <person name="Wu W.L."/>
            <person name="Chen Y.Y."/>
            <person name="Chang S.B."/>
            <person name="Sakamoto S."/>
            <person name="Ohme-Takagi M."/>
            <person name="Yagi M."/>
            <person name="Zeng S.J."/>
            <person name="Shen C.Y."/>
            <person name="Yeh C.M."/>
            <person name="Luo Y.B."/>
            <person name="Tsai W.C."/>
            <person name="Van de Peer Y."/>
            <person name="Liu Z.J."/>
        </authorList>
    </citation>
    <scope>NUCLEOTIDE SEQUENCE [LARGE SCALE GENOMIC DNA]</scope>
    <source>
        <strain evidence="3">cv. Shenzhen</strain>
        <tissue evidence="2">Stem</tissue>
    </source>
</reference>
<feature type="region of interest" description="Disordered" evidence="1">
    <location>
        <begin position="1"/>
        <end position="22"/>
    </location>
</feature>
<gene>
    <name evidence="2" type="ORF">AXF42_Ash001178</name>
</gene>
<keyword evidence="3" id="KW-1185">Reference proteome</keyword>
<name>A0A2I0AU66_9ASPA</name>